<dbReference type="EMBL" id="JACGWJ010000352">
    <property type="protein sequence ID" value="KAL0293116.1"/>
    <property type="molecule type" value="Genomic_DNA"/>
</dbReference>
<reference evidence="2" key="1">
    <citation type="submission" date="2020-06" db="EMBL/GenBank/DDBJ databases">
        <authorList>
            <person name="Li T."/>
            <person name="Hu X."/>
            <person name="Zhang T."/>
            <person name="Song X."/>
            <person name="Zhang H."/>
            <person name="Dai N."/>
            <person name="Sheng W."/>
            <person name="Hou X."/>
            <person name="Wei L."/>
        </authorList>
    </citation>
    <scope>NUCLEOTIDE SEQUENCE</scope>
    <source>
        <strain evidence="2">G02</strain>
        <tissue evidence="2">Leaf</tissue>
    </source>
</reference>
<evidence type="ECO:0000313" key="2">
    <source>
        <dbReference type="EMBL" id="KAL0400305.1"/>
    </source>
</evidence>
<gene>
    <name evidence="2" type="ORF">Sradi_2373800</name>
    <name evidence="1" type="ORF">Sradi_6955600</name>
</gene>
<accession>A0AAW2T7E6</accession>
<organism evidence="2">
    <name type="scientific">Sesamum radiatum</name>
    <name type="common">Black benniseed</name>
    <dbReference type="NCBI Taxonomy" id="300843"/>
    <lineage>
        <taxon>Eukaryota</taxon>
        <taxon>Viridiplantae</taxon>
        <taxon>Streptophyta</taxon>
        <taxon>Embryophyta</taxon>
        <taxon>Tracheophyta</taxon>
        <taxon>Spermatophyta</taxon>
        <taxon>Magnoliopsida</taxon>
        <taxon>eudicotyledons</taxon>
        <taxon>Gunneridae</taxon>
        <taxon>Pentapetalae</taxon>
        <taxon>asterids</taxon>
        <taxon>lamiids</taxon>
        <taxon>Lamiales</taxon>
        <taxon>Pedaliaceae</taxon>
        <taxon>Sesamum</taxon>
    </lineage>
</organism>
<dbReference type="AlphaFoldDB" id="A0AAW2T7E6"/>
<protein>
    <submittedName>
        <fullName evidence="2">Uncharacterized protein</fullName>
    </submittedName>
</protein>
<reference evidence="2" key="2">
    <citation type="journal article" date="2024" name="Plant">
        <title>Genomic evolution and insights into agronomic trait innovations of Sesamum species.</title>
        <authorList>
            <person name="Miao H."/>
            <person name="Wang L."/>
            <person name="Qu L."/>
            <person name="Liu H."/>
            <person name="Sun Y."/>
            <person name="Le M."/>
            <person name="Wang Q."/>
            <person name="Wei S."/>
            <person name="Zheng Y."/>
            <person name="Lin W."/>
            <person name="Duan Y."/>
            <person name="Cao H."/>
            <person name="Xiong S."/>
            <person name="Wang X."/>
            <person name="Wei L."/>
            <person name="Li C."/>
            <person name="Ma Q."/>
            <person name="Ju M."/>
            <person name="Zhao R."/>
            <person name="Li G."/>
            <person name="Mu C."/>
            <person name="Tian Q."/>
            <person name="Mei H."/>
            <person name="Zhang T."/>
            <person name="Gao T."/>
            <person name="Zhang H."/>
        </authorList>
    </citation>
    <scope>NUCLEOTIDE SEQUENCE</scope>
    <source>
        <strain evidence="2">G02</strain>
    </source>
</reference>
<sequence length="130" mass="14159">MTQWGAAEAPFVGRNSWGAEGHFTTECSKEQEDGLVSRDTKREYGAPHTHQSFVYVLTRTSTDRVGEDVTGRSLGKTAGCDLWRTCGRLGDAGRHGRARTALGQKCLKIGDCKTVSMGYSLMCGDALRQV</sequence>
<comment type="caution">
    <text evidence="2">The sequence shown here is derived from an EMBL/GenBank/DDBJ whole genome shotgun (WGS) entry which is preliminary data.</text>
</comment>
<dbReference type="EMBL" id="JACGWJ010000009">
    <property type="protein sequence ID" value="KAL0400305.1"/>
    <property type="molecule type" value="Genomic_DNA"/>
</dbReference>
<evidence type="ECO:0000313" key="1">
    <source>
        <dbReference type="EMBL" id="KAL0293116.1"/>
    </source>
</evidence>
<proteinExistence type="predicted"/>
<name>A0AAW2T7E6_SESRA</name>